<feature type="region of interest" description="Disordered" evidence="1">
    <location>
        <begin position="72"/>
        <end position="93"/>
    </location>
</feature>
<dbReference type="AlphaFoldDB" id="A0A0R0C462"/>
<feature type="transmembrane region" description="Helical" evidence="2">
    <location>
        <begin position="307"/>
        <end position="324"/>
    </location>
</feature>
<feature type="transmembrane region" description="Helical" evidence="2">
    <location>
        <begin position="826"/>
        <end position="849"/>
    </location>
</feature>
<dbReference type="PANTHER" id="PTHR38434">
    <property type="entry name" value="BLL2549 PROTEIN"/>
    <property type="match status" value="1"/>
</dbReference>
<feature type="transmembrane region" description="Helical" evidence="2">
    <location>
        <begin position="779"/>
        <end position="795"/>
    </location>
</feature>
<sequence length="864" mass="91423">MLMGIVVLVLALAGVVRLLARVARLEHRLQLLEQAQRAPASSVLAAEQTVRVADPAQAPSVAAPPPLPPFMAAAAPAPEPAAPPSASPPAPAPAPASVRSWWATAAGHVRDWFSRGNVPVKVGMLVLLAGVGALLKYLGDQGLLNTPIELKLAGVGAAALATLGFGWHQRLLRPLFALALQGGAIGALLLTVFAAFRLHGLIDALPALLASVLLVAGLCLLAVLQHSRTLAVLGILAGFLAPVWLSTGGGSHVALFSYYALLNLGVLAIAWWRPWRVLNLLGFAFTFGIGTWWGVLDYRPEHYASTQPFVVLFFAFYLLIPLLYARRQPAQAGDRIDGTLVFGTPLVAFGLQAGLLTDAMPLALCALGMAAVYALLAWVFIGRGHYRALAQCWAVLAVGFATLAVPLALSASATASVFALEGAALVWLGLRQQRLLPQLSGGLLQLAAGFAWLVAASDAGGAGIAVLNPVFIGALLLALAGSVSYLCCLRVRHPLTRTYYAWALGWLTLAVGWEIFHFIALVNRADALLVQAVLSAWLAAEAWRRWPLPELRITALAGLLLLLPLMLLQADAHQQPFAGWGGLAWAVVLVAGLRGLHCLRHGSGLISLLAQTTWWLLWATALGLCLWVVVGATALGASWRALAAILPWLLLAGLLQWRWRWMVEPLHEAHADGRSWLQGVVAVVLGCWWLLHLMVRGDAAPLPWLPLLNPLELGLGAALALAVLWFREHHRTLLPARQQAGLAALAVLALLSMAALRAVHHLGGVGWAGVSSSVPGQTSLTLLWSVLGMAGWIVGSRRGNRSLWLAGAVLMAVVLVKLLLVDRGHLGNLLGIASFIGYGLLATVVGYVAPVPPRGRASTSGEPA</sequence>
<feature type="transmembrane region" description="Helical" evidence="2">
    <location>
        <begin position="676"/>
        <end position="695"/>
    </location>
</feature>
<feature type="transmembrane region" description="Helical" evidence="2">
    <location>
        <begin position="118"/>
        <end position="138"/>
    </location>
</feature>
<evidence type="ECO:0000313" key="3">
    <source>
        <dbReference type="EMBL" id="KRG60839.1"/>
    </source>
</evidence>
<feature type="transmembrane region" description="Helical" evidence="2">
    <location>
        <begin position="739"/>
        <end position="759"/>
    </location>
</feature>
<dbReference type="Pfam" id="PF10101">
    <property type="entry name" value="DUF2339"/>
    <property type="match status" value="1"/>
</dbReference>
<feature type="transmembrane region" description="Helical" evidence="2">
    <location>
        <begin position="636"/>
        <end position="655"/>
    </location>
</feature>
<feature type="transmembrane region" description="Helical" evidence="2">
    <location>
        <begin position="150"/>
        <end position="168"/>
    </location>
</feature>
<feature type="transmembrane region" description="Helical" evidence="2">
    <location>
        <begin position="336"/>
        <end position="355"/>
    </location>
</feature>
<feature type="transmembrane region" description="Helical" evidence="2">
    <location>
        <begin position="707"/>
        <end position="727"/>
    </location>
</feature>
<feature type="transmembrane region" description="Helical" evidence="2">
    <location>
        <begin position="802"/>
        <end position="820"/>
    </location>
</feature>
<feature type="transmembrane region" description="Helical" evidence="2">
    <location>
        <begin position="577"/>
        <end position="596"/>
    </location>
</feature>
<dbReference type="PATRIC" id="fig|266128.3.peg.1137"/>
<reference evidence="3 4" key="1">
    <citation type="submission" date="2015-05" db="EMBL/GenBank/DDBJ databases">
        <title>Genome sequencing and analysis of members of genus Stenotrophomonas.</title>
        <authorList>
            <person name="Patil P.P."/>
            <person name="Midha S."/>
            <person name="Patil P.B."/>
        </authorList>
    </citation>
    <scope>NUCLEOTIDE SEQUENCE [LARGE SCALE GENOMIC DNA]</scope>
    <source>
        <strain evidence="3 4">DSM 17805</strain>
    </source>
</reference>
<evidence type="ECO:0000256" key="2">
    <source>
        <dbReference type="SAM" id="Phobius"/>
    </source>
</evidence>
<feature type="transmembrane region" description="Helical" evidence="2">
    <location>
        <begin position="608"/>
        <end position="630"/>
    </location>
</feature>
<comment type="caution">
    <text evidence="3">The sequence shown here is derived from an EMBL/GenBank/DDBJ whole genome shotgun (WGS) entry which is preliminary data.</text>
</comment>
<feature type="transmembrane region" description="Helical" evidence="2">
    <location>
        <begin position="204"/>
        <end position="223"/>
    </location>
</feature>
<protein>
    <recommendedName>
        <fullName evidence="5">DUF2339 domain-containing protein</fullName>
    </recommendedName>
</protein>
<feature type="transmembrane region" description="Helical" evidence="2">
    <location>
        <begin position="361"/>
        <end position="381"/>
    </location>
</feature>
<feature type="transmembrane region" description="Helical" evidence="2">
    <location>
        <begin position="413"/>
        <end position="430"/>
    </location>
</feature>
<proteinExistence type="predicted"/>
<organism evidence="3 4">
    <name type="scientific">Stenotrophomonas koreensis</name>
    <dbReference type="NCBI Taxonomy" id="266128"/>
    <lineage>
        <taxon>Bacteria</taxon>
        <taxon>Pseudomonadati</taxon>
        <taxon>Pseudomonadota</taxon>
        <taxon>Gammaproteobacteria</taxon>
        <taxon>Lysobacterales</taxon>
        <taxon>Lysobacteraceae</taxon>
        <taxon>Stenotrophomonas</taxon>
    </lineage>
</organism>
<feature type="transmembrane region" description="Helical" evidence="2">
    <location>
        <begin position="500"/>
        <end position="522"/>
    </location>
</feature>
<feature type="transmembrane region" description="Helical" evidence="2">
    <location>
        <begin position="253"/>
        <end position="272"/>
    </location>
</feature>
<feature type="compositionally biased region" description="Pro residues" evidence="1">
    <location>
        <begin position="77"/>
        <end position="93"/>
    </location>
</feature>
<gene>
    <name evidence="3" type="ORF">ABB25_00370</name>
</gene>
<evidence type="ECO:0008006" key="5">
    <source>
        <dbReference type="Google" id="ProtNLM"/>
    </source>
</evidence>
<dbReference type="EMBL" id="LDJH01000002">
    <property type="protein sequence ID" value="KRG60839.1"/>
    <property type="molecule type" value="Genomic_DNA"/>
</dbReference>
<dbReference type="PANTHER" id="PTHR38434:SF1">
    <property type="entry name" value="BLL2549 PROTEIN"/>
    <property type="match status" value="1"/>
</dbReference>
<feature type="transmembrane region" description="Helical" evidence="2">
    <location>
        <begin position="442"/>
        <end position="464"/>
    </location>
</feature>
<name>A0A0R0C462_9GAMM</name>
<accession>A0A0R0C462</accession>
<keyword evidence="2" id="KW-1133">Transmembrane helix</keyword>
<feature type="transmembrane region" description="Helical" evidence="2">
    <location>
        <begin position="388"/>
        <end position="407"/>
    </location>
</feature>
<feature type="transmembrane region" description="Helical" evidence="2">
    <location>
        <begin position="175"/>
        <end position="198"/>
    </location>
</feature>
<feature type="transmembrane region" description="Helical" evidence="2">
    <location>
        <begin position="6"/>
        <end position="23"/>
    </location>
</feature>
<keyword evidence="4" id="KW-1185">Reference proteome</keyword>
<feature type="transmembrane region" description="Helical" evidence="2">
    <location>
        <begin position="230"/>
        <end position="247"/>
    </location>
</feature>
<evidence type="ECO:0000256" key="1">
    <source>
        <dbReference type="SAM" id="MobiDB-lite"/>
    </source>
</evidence>
<keyword evidence="2" id="KW-0812">Transmembrane</keyword>
<evidence type="ECO:0000313" key="4">
    <source>
        <dbReference type="Proteomes" id="UP000051254"/>
    </source>
</evidence>
<keyword evidence="2" id="KW-0472">Membrane</keyword>
<feature type="transmembrane region" description="Helical" evidence="2">
    <location>
        <begin position="470"/>
        <end position="488"/>
    </location>
</feature>
<dbReference type="InterPro" id="IPR019286">
    <property type="entry name" value="DUF2339_TM"/>
</dbReference>
<dbReference type="STRING" id="266128.ABB25_00370"/>
<dbReference type="Proteomes" id="UP000051254">
    <property type="component" value="Unassembled WGS sequence"/>
</dbReference>
<feature type="transmembrane region" description="Helical" evidence="2">
    <location>
        <begin position="277"/>
        <end position="295"/>
    </location>
</feature>